<dbReference type="PANTHER" id="PTHR31169:SF33">
    <property type="entry name" value="CELL DIVISION CYCLE-ASSOCIATED 7-LIKE PROTEIN"/>
    <property type="match status" value="1"/>
</dbReference>
<keyword evidence="7" id="KW-0805">Transcription regulation</keyword>
<feature type="region of interest" description="Disordered" evidence="10">
    <location>
        <begin position="1"/>
        <end position="93"/>
    </location>
</feature>
<dbReference type="Pfam" id="PF10497">
    <property type="entry name" value="zf-4CXXC_R1"/>
    <property type="match status" value="1"/>
</dbReference>
<dbReference type="AlphaFoldDB" id="A0AAW2IMK1"/>
<evidence type="ECO:0000256" key="11">
    <source>
        <dbReference type="SAM" id="Phobius"/>
    </source>
</evidence>
<keyword evidence="4" id="KW-1017">Isopeptide bond</keyword>
<evidence type="ECO:0000259" key="12">
    <source>
        <dbReference type="Pfam" id="PF10497"/>
    </source>
</evidence>
<dbReference type="InterPro" id="IPR040221">
    <property type="entry name" value="CDCA7/CDA7L"/>
</dbReference>
<keyword evidence="8" id="KW-0804">Transcription</keyword>
<dbReference type="InterPro" id="IPR018866">
    <property type="entry name" value="Znf-4CXXC_R1"/>
</dbReference>
<name>A0AAW2IMK1_9LAMI</name>
<feature type="domain" description="Zinc-finger" evidence="12">
    <location>
        <begin position="198"/>
        <end position="294"/>
    </location>
</feature>
<keyword evidence="3" id="KW-0963">Cytoplasm</keyword>
<evidence type="ECO:0000256" key="6">
    <source>
        <dbReference type="ARBA" id="ARBA00022843"/>
    </source>
</evidence>
<keyword evidence="13" id="KW-0132">Cell division</keyword>
<feature type="region of interest" description="Disordered" evidence="10">
    <location>
        <begin position="341"/>
        <end position="375"/>
    </location>
</feature>
<feature type="compositionally biased region" description="Basic and acidic residues" evidence="10">
    <location>
        <begin position="36"/>
        <end position="54"/>
    </location>
</feature>
<evidence type="ECO:0000256" key="7">
    <source>
        <dbReference type="ARBA" id="ARBA00023015"/>
    </source>
</evidence>
<evidence type="ECO:0000256" key="5">
    <source>
        <dbReference type="ARBA" id="ARBA00022553"/>
    </source>
</evidence>
<protein>
    <submittedName>
        <fullName evidence="13">Cell division cycle-associated 7-like protein</fullName>
    </submittedName>
</protein>
<keyword evidence="11" id="KW-0812">Transmembrane</keyword>
<evidence type="ECO:0000256" key="10">
    <source>
        <dbReference type="SAM" id="MobiDB-lite"/>
    </source>
</evidence>
<feature type="transmembrane region" description="Helical" evidence="11">
    <location>
        <begin position="98"/>
        <end position="116"/>
    </location>
</feature>
<reference evidence="13" key="2">
    <citation type="journal article" date="2024" name="Plant">
        <title>Genomic evolution and insights into agronomic trait innovations of Sesamum species.</title>
        <authorList>
            <person name="Miao H."/>
            <person name="Wang L."/>
            <person name="Qu L."/>
            <person name="Liu H."/>
            <person name="Sun Y."/>
            <person name="Le M."/>
            <person name="Wang Q."/>
            <person name="Wei S."/>
            <person name="Zheng Y."/>
            <person name="Lin W."/>
            <person name="Duan Y."/>
            <person name="Cao H."/>
            <person name="Xiong S."/>
            <person name="Wang X."/>
            <person name="Wei L."/>
            <person name="Li C."/>
            <person name="Ma Q."/>
            <person name="Ju M."/>
            <person name="Zhao R."/>
            <person name="Li G."/>
            <person name="Mu C."/>
            <person name="Tian Q."/>
            <person name="Mei H."/>
            <person name="Zhang T."/>
            <person name="Gao T."/>
            <person name="Zhang H."/>
        </authorList>
    </citation>
    <scope>NUCLEOTIDE SEQUENCE</scope>
    <source>
        <strain evidence="13">G01</strain>
    </source>
</reference>
<dbReference type="GO" id="GO:0005737">
    <property type="term" value="C:cytoplasm"/>
    <property type="evidence" value="ECO:0007669"/>
    <property type="project" value="UniProtKB-SubCell"/>
</dbReference>
<keyword evidence="9" id="KW-0539">Nucleus</keyword>
<feature type="compositionally biased region" description="Acidic residues" evidence="10">
    <location>
        <begin position="362"/>
        <end position="375"/>
    </location>
</feature>
<evidence type="ECO:0000256" key="4">
    <source>
        <dbReference type="ARBA" id="ARBA00022499"/>
    </source>
</evidence>
<comment type="subcellular location">
    <subcellularLocation>
        <location evidence="2">Cytoplasm</location>
    </subcellularLocation>
    <subcellularLocation>
        <location evidence="1">Nucleus</location>
    </subcellularLocation>
</comment>
<dbReference type="GO" id="GO:0006355">
    <property type="term" value="P:regulation of DNA-templated transcription"/>
    <property type="evidence" value="ECO:0007669"/>
    <property type="project" value="InterPro"/>
</dbReference>
<sequence>MVSTRSSGRTQQPEKNKQEEEEEATTAAGGGNANRTKYEESRAQRIKENTERMKSLGIFDLSKNLKPPSSKPSSSLRKPKTTSTSSNHPPRRSSRCPFPLYLLFGGFLLTFMPLPLCVCDSFDMCKRVVVRLKDMPRVSYSENKPPKKEDSVKDVEIHIPDGENPEIYTEEHEKLLGDSKAVWTLLVDGYDEDGQRIYDPVEGKTCHQCRQKTLGRHTECSKCEMVTGQFCGDCLYMRYGENVLEVNEHRDWICPVCRGICNCSRCRREKGWQPTGAIYKKVASLGFKSVAHYLIYTRREQAIMQVAVTKDPISADGSHSADDKVHEPSDTLSLSLLVGKSNEMEEDDWEIDNGEESRGDDHEDDGDIDIEIASQ</sequence>
<feature type="compositionally biased region" description="Acidic residues" evidence="10">
    <location>
        <begin position="344"/>
        <end position="354"/>
    </location>
</feature>
<dbReference type="EMBL" id="JACGWK010001754">
    <property type="protein sequence ID" value="KAL0283072.1"/>
    <property type="molecule type" value="Genomic_DNA"/>
</dbReference>
<keyword evidence="6" id="KW-0832">Ubl conjugation</keyword>
<gene>
    <name evidence="13" type="ORF">Sangu_2913000</name>
</gene>
<evidence type="ECO:0000256" key="9">
    <source>
        <dbReference type="ARBA" id="ARBA00023242"/>
    </source>
</evidence>
<dbReference type="PANTHER" id="PTHR31169">
    <property type="entry name" value="OS05G0300700 PROTEIN"/>
    <property type="match status" value="1"/>
</dbReference>
<evidence type="ECO:0000256" key="8">
    <source>
        <dbReference type="ARBA" id="ARBA00023163"/>
    </source>
</evidence>
<proteinExistence type="predicted"/>
<feature type="compositionally biased region" description="Low complexity" evidence="10">
    <location>
        <begin position="61"/>
        <end position="86"/>
    </location>
</feature>
<keyword evidence="13" id="KW-0131">Cell cycle</keyword>
<dbReference type="GO" id="GO:0051301">
    <property type="term" value="P:cell division"/>
    <property type="evidence" value="ECO:0007669"/>
    <property type="project" value="UniProtKB-KW"/>
</dbReference>
<keyword evidence="11" id="KW-0472">Membrane</keyword>
<organism evidence="13">
    <name type="scientific">Sesamum angustifolium</name>
    <dbReference type="NCBI Taxonomy" id="2727405"/>
    <lineage>
        <taxon>Eukaryota</taxon>
        <taxon>Viridiplantae</taxon>
        <taxon>Streptophyta</taxon>
        <taxon>Embryophyta</taxon>
        <taxon>Tracheophyta</taxon>
        <taxon>Spermatophyta</taxon>
        <taxon>Magnoliopsida</taxon>
        <taxon>eudicotyledons</taxon>
        <taxon>Gunneridae</taxon>
        <taxon>Pentapetalae</taxon>
        <taxon>asterids</taxon>
        <taxon>lamiids</taxon>
        <taxon>Lamiales</taxon>
        <taxon>Pedaliaceae</taxon>
        <taxon>Sesamum</taxon>
    </lineage>
</organism>
<evidence type="ECO:0000256" key="2">
    <source>
        <dbReference type="ARBA" id="ARBA00004496"/>
    </source>
</evidence>
<evidence type="ECO:0000256" key="3">
    <source>
        <dbReference type="ARBA" id="ARBA00022490"/>
    </source>
</evidence>
<comment type="caution">
    <text evidence="13">The sequence shown here is derived from an EMBL/GenBank/DDBJ whole genome shotgun (WGS) entry which is preliminary data.</text>
</comment>
<dbReference type="GO" id="GO:0005634">
    <property type="term" value="C:nucleus"/>
    <property type="evidence" value="ECO:0007669"/>
    <property type="project" value="UniProtKB-SubCell"/>
</dbReference>
<accession>A0AAW2IMK1</accession>
<keyword evidence="11" id="KW-1133">Transmembrane helix</keyword>
<evidence type="ECO:0000313" key="13">
    <source>
        <dbReference type="EMBL" id="KAL0283072.1"/>
    </source>
</evidence>
<keyword evidence="5" id="KW-0597">Phosphoprotein</keyword>
<evidence type="ECO:0000256" key="1">
    <source>
        <dbReference type="ARBA" id="ARBA00004123"/>
    </source>
</evidence>
<reference evidence="13" key="1">
    <citation type="submission" date="2020-06" db="EMBL/GenBank/DDBJ databases">
        <authorList>
            <person name="Li T."/>
            <person name="Hu X."/>
            <person name="Zhang T."/>
            <person name="Song X."/>
            <person name="Zhang H."/>
            <person name="Dai N."/>
            <person name="Sheng W."/>
            <person name="Hou X."/>
            <person name="Wei L."/>
        </authorList>
    </citation>
    <scope>NUCLEOTIDE SEQUENCE</scope>
    <source>
        <strain evidence="13">G01</strain>
        <tissue evidence="13">Leaf</tissue>
    </source>
</reference>